<evidence type="ECO:0000313" key="2">
    <source>
        <dbReference type="EMBL" id="GMN42002.1"/>
    </source>
</evidence>
<keyword evidence="3" id="KW-1185">Reference proteome</keyword>
<gene>
    <name evidence="2" type="ORF">TIFTF001_011228</name>
</gene>
<evidence type="ECO:0000256" key="1">
    <source>
        <dbReference type="SAM" id="MobiDB-lite"/>
    </source>
</evidence>
<evidence type="ECO:0000313" key="3">
    <source>
        <dbReference type="Proteomes" id="UP001187192"/>
    </source>
</evidence>
<sequence length="54" mass="5555">MQLIAQSPLPPVSSQTASKFLSALQLLCQSVLPAASESVPAPEFDPSTVVRGCG</sequence>
<comment type="caution">
    <text evidence="2">The sequence shown here is derived from an EMBL/GenBank/DDBJ whole genome shotgun (WGS) entry which is preliminary data.</text>
</comment>
<organism evidence="2 3">
    <name type="scientific">Ficus carica</name>
    <name type="common">Common fig</name>
    <dbReference type="NCBI Taxonomy" id="3494"/>
    <lineage>
        <taxon>Eukaryota</taxon>
        <taxon>Viridiplantae</taxon>
        <taxon>Streptophyta</taxon>
        <taxon>Embryophyta</taxon>
        <taxon>Tracheophyta</taxon>
        <taxon>Spermatophyta</taxon>
        <taxon>Magnoliopsida</taxon>
        <taxon>eudicotyledons</taxon>
        <taxon>Gunneridae</taxon>
        <taxon>Pentapetalae</taxon>
        <taxon>rosids</taxon>
        <taxon>fabids</taxon>
        <taxon>Rosales</taxon>
        <taxon>Moraceae</taxon>
        <taxon>Ficeae</taxon>
        <taxon>Ficus</taxon>
    </lineage>
</organism>
<protein>
    <submittedName>
        <fullName evidence="2">Uncharacterized protein</fullName>
    </submittedName>
</protein>
<dbReference type="AlphaFoldDB" id="A0AA87ZWT3"/>
<name>A0AA87ZWT3_FICCA</name>
<dbReference type="Proteomes" id="UP001187192">
    <property type="component" value="Unassembled WGS sequence"/>
</dbReference>
<feature type="region of interest" description="Disordered" evidence="1">
    <location>
        <begin position="35"/>
        <end position="54"/>
    </location>
</feature>
<reference evidence="2" key="1">
    <citation type="submission" date="2023-07" db="EMBL/GenBank/DDBJ databases">
        <title>draft genome sequence of fig (Ficus carica).</title>
        <authorList>
            <person name="Takahashi T."/>
            <person name="Nishimura K."/>
        </authorList>
    </citation>
    <scope>NUCLEOTIDE SEQUENCE</scope>
</reference>
<dbReference type="EMBL" id="BTGU01000013">
    <property type="protein sequence ID" value="GMN42002.1"/>
    <property type="molecule type" value="Genomic_DNA"/>
</dbReference>
<proteinExistence type="predicted"/>
<accession>A0AA87ZWT3</accession>